<keyword evidence="1" id="KW-0472">Membrane</keyword>
<reference evidence="2 4" key="1">
    <citation type="journal article" date="2012" name="Nature">
        <title>Algal genomes reveal evolutionary mosaicism and the fate of nucleomorphs.</title>
        <authorList>
            <consortium name="DOE Joint Genome Institute"/>
            <person name="Curtis B.A."/>
            <person name="Tanifuji G."/>
            <person name="Burki F."/>
            <person name="Gruber A."/>
            <person name="Irimia M."/>
            <person name="Maruyama S."/>
            <person name="Arias M.C."/>
            <person name="Ball S.G."/>
            <person name="Gile G.H."/>
            <person name="Hirakawa Y."/>
            <person name="Hopkins J.F."/>
            <person name="Kuo A."/>
            <person name="Rensing S.A."/>
            <person name="Schmutz J."/>
            <person name="Symeonidi A."/>
            <person name="Elias M."/>
            <person name="Eveleigh R.J."/>
            <person name="Herman E.K."/>
            <person name="Klute M.J."/>
            <person name="Nakayama T."/>
            <person name="Obornik M."/>
            <person name="Reyes-Prieto A."/>
            <person name="Armbrust E.V."/>
            <person name="Aves S.J."/>
            <person name="Beiko R.G."/>
            <person name="Coutinho P."/>
            <person name="Dacks J.B."/>
            <person name="Durnford D.G."/>
            <person name="Fast N.M."/>
            <person name="Green B.R."/>
            <person name="Grisdale C.J."/>
            <person name="Hempel F."/>
            <person name="Henrissat B."/>
            <person name="Hoppner M.P."/>
            <person name="Ishida K."/>
            <person name="Kim E."/>
            <person name="Koreny L."/>
            <person name="Kroth P.G."/>
            <person name="Liu Y."/>
            <person name="Malik S.B."/>
            <person name="Maier U.G."/>
            <person name="McRose D."/>
            <person name="Mock T."/>
            <person name="Neilson J.A."/>
            <person name="Onodera N.T."/>
            <person name="Poole A.M."/>
            <person name="Pritham E.J."/>
            <person name="Richards T.A."/>
            <person name="Rocap G."/>
            <person name="Roy S.W."/>
            <person name="Sarai C."/>
            <person name="Schaack S."/>
            <person name="Shirato S."/>
            <person name="Slamovits C.H."/>
            <person name="Spencer D.F."/>
            <person name="Suzuki S."/>
            <person name="Worden A.Z."/>
            <person name="Zauner S."/>
            <person name="Barry K."/>
            <person name="Bell C."/>
            <person name="Bharti A.K."/>
            <person name="Crow J.A."/>
            <person name="Grimwood J."/>
            <person name="Kramer R."/>
            <person name="Lindquist E."/>
            <person name="Lucas S."/>
            <person name="Salamov A."/>
            <person name="McFadden G.I."/>
            <person name="Lane C.E."/>
            <person name="Keeling P.J."/>
            <person name="Gray M.W."/>
            <person name="Grigoriev I.V."/>
            <person name="Archibald J.M."/>
        </authorList>
    </citation>
    <scope>NUCLEOTIDE SEQUENCE</scope>
    <source>
        <strain evidence="2 4">CCMP2712</strain>
    </source>
</reference>
<dbReference type="Proteomes" id="UP000011087">
    <property type="component" value="Unassembled WGS sequence"/>
</dbReference>
<reference evidence="4" key="2">
    <citation type="submission" date="2012-11" db="EMBL/GenBank/DDBJ databases">
        <authorList>
            <person name="Kuo A."/>
            <person name="Curtis B.A."/>
            <person name="Tanifuji G."/>
            <person name="Burki F."/>
            <person name="Gruber A."/>
            <person name="Irimia M."/>
            <person name="Maruyama S."/>
            <person name="Arias M.C."/>
            <person name="Ball S.G."/>
            <person name="Gile G.H."/>
            <person name="Hirakawa Y."/>
            <person name="Hopkins J.F."/>
            <person name="Rensing S.A."/>
            <person name="Schmutz J."/>
            <person name="Symeonidi A."/>
            <person name="Elias M."/>
            <person name="Eveleigh R.J."/>
            <person name="Herman E.K."/>
            <person name="Klute M.J."/>
            <person name="Nakayama T."/>
            <person name="Obornik M."/>
            <person name="Reyes-Prieto A."/>
            <person name="Armbrust E.V."/>
            <person name="Aves S.J."/>
            <person name="Beiko R.G."/>
            <person name="Coutinho P."/>
            <person name="Dacks J.B."/>
            <person name="Durnford D.G."/>
            <person name="Fast N.M."/>
            <person name="Green B.R."/>
            <person name="Grisdale C."/>
            <person name="Hempe F."/>
            <person name="Henrissat B."/>
            <person name="Hoppner M.P."/>
            <person name="Ishida K.-I."/>
            <person name="Kim E."/>
            <person name="Koreny L."/>
            <person name="Kroth P.G."/>
            <person name="Liu Y."/>
            <person name="Malik S.-B."/>
            <person name="Maier U.G."/>
            <person name="McRose D."/>
            <person name="Mock T."/>
            <person name="Neilson J.A."/>
            <person name="Onodera N.T."/>
            <person name="Poole A.M."/>
            <person name="Pritham E.J."/>
            <person name="Richards T.A."/>
            <person name="Rocap G."/>
            <person name="Roy S.W."/>
            <person name="Sarai C."/>
            <person name="Schaack S."/>
            <person name="Shirato S."/>
            <person name="Slamovits C.H."/>
            <person name="Spencer D.F."/>
            <person name="Suzuki S."/>
            <person name="Worden A.Z."/>
            <person name="Zauner S."/>
            <person name="Barry K."/>
            <person name="Bell C."/>
            <person name="Bharti A.K."/>
            <person name="Crow J.A."/>
            <person name="Grimwood J."/>
            <person name="Kramer R."/>
            <person name="Lindquist E."/>
            <person name="Lucas S."/>
            <person name="Salamov A."/>
            <person name="McFadden G.I."/>
            <person name="Lane C.E."/>
            <person name="Keeling P.J."/>
            <person name="Gray M.W."/>
            <person name="Grigoriev I.V."/>
            <person name="Archibald J.M."/>
        </authorList>
    </citation>
    <scope>NUCLEOTIDE SEQUENCE</scope>
    <source>
        <strain evidence="4">CCMP2712</strain>
    </source>
</reference>
<organism evidence="2">
    <name type="scientific">Guillardia theta (strain CCMP2712)</name>
    <name type="common">Cryptophyte</name>
    <dbReference type="NCBI Taxonomy" id="905079"/>
    <lineage>
        <taxon>Eukaryota</taxon>
        <taxon>Cryptophyceae</taxon>
        <taxon>Pyrenomonadales</taxon>
        <taxon>Geminigeraceae</taxon>
        <taxon>Guillardia</taxon>
    </lineage>
</organism>
<name>L1JXB1_GUITC</name>
<gene>
    <name evidence="2" type="ORF">GUITHDRAFT_101277</name>
</gene>
<dbReference type="HOGENOM" id="CLU_1655524_0_0_1"/>
<sequence>MAVRWMESSADDGRTKSVHGYDAVDEFNAELEQVFGAAPASFNLPGEISHKESKTSATPAHVPLMQEPGQVNVTRSYTQPRDIPWTVDVCASLLRRIDALENSGLVEGPTANNLRWKAVRQDEKILILNRAYSAQDDLMFVATAEYSLLSAMVLVLFIVK</sequence>
<dbReference type="AlphaFoldDB" id="L1JXB1"/>
<evidence type="ECO:0000313" key="4">
    <source>
        <dbReference type="Proteomes" id="UP000011087"/>
    </source>
</evidence>
<dbReference type="RefSeq" id="XP_005839805.1">
    <property type="nucleotide sequence ID" value="XM_005839748.1"/>
</dbReference>
<evidence type="ECO:0000313" key="3">
    <source>
        <dbReference type="EnsemblProtists" id="EKX52825"/>
    </source>
</evidence>
<dbReference type="EnsemblProtists" id="EKX52825">
    <property type="protein sequence ID" value="EKX52825"/>
    <property type="gene ID" value="GUITHDRAFT_101277"/>
</dbReference>
<evidence type="ECO:0000313" key="2">
    <source>
        <dbReference type="EMBL" id="EKX52825.1"/>
    </source>
</evidence>
<dbReference type="KEGG" id="gtt:GUITHDRAFT_101277"/>
<evidence type="ECO:0000256" key="1">
    <source>
        <dbReference type="SAM" id="Phobius"/>
    </source>
</evidence>
<dbReference type="GeneID" id="17309742"/>
<reference evidence="3" key="3">
    <citation type="submission" date="2016-03" db="UniProtKB">
        <authorList>
            <consortium name="EnsemblProtists"/>
        </authorList>
    </citation>
    <scope>IDENTIFICATION</scope>
</reference>
<proteinExistence type="predicted"/>
<dbReference type="EMBL" id="JH992971">
    <property type="protein sequence ID" value="EKX52825.1"/>
    <property type="molecule type" value="Genomic_DNA"/>
</dbReference>
<accession>L1JXB1</accession>
<keyword evidence="1" id="KW-1133">Transmembrane helix</keyword>
<dbReference type="PaxDb" id="55529-EKX52825"/>
<feature type="transmembrane region" description="Helical" evidence="1">
    <location>
        <begin position="138"/>
        <end position="159"/>
    </location>
</feature>
<protein>
    <submittedName>
        <fullName evidence="2 3">Uncharacterized protein</fullName>
    </submittedName>
</protein>
<keyword evidence="4" id="KW-1185">Reference proteome</keyword>
<keyword evidence="1" id="KW-0812">Transmembrane</keyword>